<accession>A0A202E8H3</accession>
<evidence type="ECO:0000313" key="3">
    <source>
        <dbReference type="EMBL" id="OVE84519.1"/>
    </source>
</evidence>
<dbReference type="OrthoDB" id="8482at2157"/>
<protein>
    <recommendedName>
        <fullName evidence="2">DUF7351 domain-containing protein</fullName>
    </recommendedName>
</protein>
<dbReference type="RefSeq" id="WP_054863519.1">
    <property type="nucleotide sequence ID" value="NZ_MWPH01000002.1"/>
</dbReference>
<organism evidence="3 4">
    <name type="scientific">Natronolimnobius baerhuensis</name>
    <dbReference type="NCBI Taxonomy" id="253108"/>
    <lineage>
        <taxon>Archaea</taxon>
        <taxon>Methanobacteriati</taxon>
        <taxon>Methanobacteriota</taxon>
        <taxon>Stenosarchaea group</taxon>
        <taxon>Halobacteria</taxon>
        <taxon>Halobacteriales</taxon>
        <taxon>Natrialbaceae</taxon>
        <taxon>Natronolimnobius</taxon>
    </lineage>
</organism>
<dbReference type="InterPro" id="IPR055775">
    <property type="entry name" value="DUF7351"/>
</dbReference>
<evidence type="ECO:0000256" key="1">
    <source>
        <dbReference type="SAM" id="MobiDB-lite"/>
    </source>
</evidence>
<evidence type="ECO:0000313" key="4">
    <source>
        <dbReference type="Proteomes" id="UP000196084"/>
    </source>
</evidence>
<sequence>MNPREPTPVPLAGGNDGTDSIDLADRQVWNVPFVTDEAVSVVGEDPTQLRIDVECNGDRLAVIVDDSARVVDTERLE</sequence>
<reference evidence="3 4" key="1">
    <citation type="submission" date="2017-02" db="EMBL/GenBank/DDBJ databases">
        <title>Natronthermophilus aegyptiacus gen. nov.,sp. nov., an aerobic, extremely halophilic alkalithermophilic archaeon isolated from the athalassohaline Wadi An Natrun, Egypt.</title>
        <authorList>
            <person name="Zhao B."/>
        </authorList>
    </citation>
    <scope>NUCLEOTIDE SEQUENCE [LARGE SCALE GENOMIC DNA]</scope>
    <source>
        <strain evidence="3 4">CGMCC 1.3597</strain>
    </source>
</reference>
<feature type="domain" description="DUF7351" evidence="2">
    <location>
        <begin position="20"/>
        <end position="70"/>
    </location>
</feature>
<proteinExistence type="predicted"/>
<feature type="region of interest" description="Disordered" evidence="1">
    <location>
        <begin position="1"/>
        <end position="20"/>
    </location>
</feature>
<comment type="caution">
    <text evidence="3">The sequence shown here is derived from an EMBL/GenBank/DDBJ whole genome shotgun (WGS) entry which is preliminary data.</text>
</comment>
<dbReference type="Pfam" id="PF24042">
    <property type="entry name" value="DUF7351"/>
    <property type="match status" value="1"/>
</dbReference>
<dbReference type="Proteomes" id="UP000196084">
    <property type="component" value="Unassembled WGS sequence"/>
</dbReference>
<keyword evidence="4" id="KW-1185">Reference proteome</keyword>
<dbReference type="AlphaFoldDB" id="A0A202E8H3"/>
<name>A0A202E8H3_9EURY</name>
<evidence type="ECO:0000259" key="2">
    <source>
        <dbReference type="Pfam" id="PF24042"/>
    </source>
</evidence>
<dbReference type="EMBL" id="MWPH01000002">
    <property type="protein sequence ID" value="OVE84519.1"/>
    <property type="molecule type" value="Genomic_DNA"/>
</dbReference>
<gene>
    <name evidence="3" type="ORF">B2G88_08935</name>
</gene>